<feature type="region of interest" description="Disordered" evidence="3">
    <location>
        <begin position="1"/>
        <end position="33"/>
    </location>
</feature>
<dbReference type="SUPFAM" id="SSF57850">
    <property type="entry name" value="RING/U-box"/>
    <property type="match status" value="1"/>
</dbReference>
<evidence type="ECO:0000313" key="6">
    <source>
        <dbReference type="RefSeq" id="XP_038970825.1"/>
    </source>
</evidence>
<feature type="region of interest" description="Disordered" evidence="3">
    <location>
        <begin position="411"/>
        <end position="451"/>
    </location>
</feature>
<reference evidence="5" key="1">
    <citation type="journal article" date="2019" name="Nat. Commun.">
        <title>Genome-wide association mapping of date palm fruit traits.</title>
        <authorList>
            <person name="Hazzouri K.M."/>
            <person name="Gros-Balthazard M."/>
            <person name="Flowers J.M."/>
            <person name="Copetti D."/>
            <person name="Lemansour A."/>
            <person name="Lebrun M."/>
            <person name="Masmoudi K."/>
            <person name="Ferrand S."/>
            <person name="Dhar M.I."/>
            <person name="Fresquez Z.A."/>
            <person name="Rosas U."/>
            <person name="Zhang J."/>
            <person name="Talag J."/>
            <person name="Lee S."/>
            <person name="Kudrna D."/>
            <person name="Powell R.F."/>
            <person name="Leitch I.J."/>
            <person name="Krueger R.R."/>
            <person name="Wing R.A."/>
            <person name="Amiri K.M.A."/>
            <person name="Purugganan M.D."/>
        </authorList>
    </citation>
    <scope>NUCLEOTIDE SEQUENCE [LARGE SCALE GENOMIC DNA]</scope>
    <source>
        <strain evidence="5">cv. Khalas</strain>
    </source>
</reference>
<feature type="coiled-coil region" evidence="2">
    <location>
        <begin position="561"/>
        <end position="729"/>
    </location>
</feature>
<dbReference type="Proteomes" id="UP000228380">
    <property type="component" value="Chromosome 17"/>
</dbReference>
<dbReference type="GeneID" id="103706383"/>
<gene>
    <name evidence="6" type="primary">LOC103706383</name>
</gene>
<dbReference type="AlphaFoldDB" id="A0A8B8Z9T5"/>
<evidence type="ECO:0000256" key="1">
    <source>
        <dbReference type="PROSITE-ProRule" id="PRU00175"/>
    </source>
</evidence>
<evidence type="ECO:0000313" key="5">
    <source>
        <dbReference type="Proteomes" id="UP000228380"/>
    </source>
</evidence>
<dbReference type="Pfam" id="PF20235">
    <property type="entry name" value="PIR2-like_helical"/>
    <property type="match status" value="1"/>
</dbReference>
<dbReference type="PANTHER" id="PTHR46405">
    <property type="entry name" value="OS05G0141500 PROTEIN"/>
    <property type="match status" value="1"/>
</dbReference>
<feature type="compositionally biased region" description="Pro residues" evidence="3">
    <location>
        <begin position="78"/>
        <end position="88"/>
    </location>
</feature>
<name>A0A8B8Z9T5_PHODC</name>
<feature type="compositionally biased region" description="Pro residues" evidence="3">
    <location>
        <begin position="11"/>
        <end position="26"/>
    </location>
</feature>
<dbReference type="GO" id="GO:0008270">
    <property type="term" value="F:zinc ion binding"/>
    <property type="evidence" value="ECO:0007669"/>
    <property type="project" value="UniProtKB-KW"/>
</dbReference>
<dbReference type="KEGG" id="pda:103706383"/>
<feature type="compositionally biased region" description="Basic residues" evidence="3">
    <location>
        <begin position="143"/>
        <end position="153"/>
    </location>
</feature>
<keyword evidence="1" id="KW-0862">Zinc</keyword>
<dbReference type="PROSITE" id="PS50089">
    <property type="entry name" value="ZF_RING_2"/>
    <property type="match status" value="1"/>
</dbReference>
<evidence type="ECO:0000259" key="4">
    <source>
        <dbReference type="PROSITE" id="PS50089"/>
    </source>
</evidence>
<dbReference type="RefSeq" id="XP_038970825.1">
    <property type="nucleotide sequence ID" value="XM_039114897.1"/>
</dbReference>
<accession>A0A8B8Z9T5</accession>
<dbReference type="InterPro" id="IPR046934">
    <property type="entry name" value="PIR2-like"/>
</dbReference>
<dbReference type="CDD" id="cd23128">
    <property type="entry name" value="RING-HC_MIP1-like"/>
    <property type="match status" value="1"/>
</dbReference>
<feature type="region of interest" description="Disordered" evidence="3">
    <location>
        <begin position="73"/>
        <end position="212"/>
    </location>
</feature>
<dbReference type="PANTHER" id="PTHR46405:SF3">
    <property type="entry name" value="RING_U-BOX SUPERFAMILY PROTEIN"/>
    <property type="match status" value="1"/>
</dbReference>
<feature type="compositionally biased region" description="Pro residues" evidence="3">
    <location>
        <begin position="97"/>
        <end position="129"/>
    </location>
</feature>
<dbReference type="InterPro" id="IPR013083">
    <property type="entry name" value="Znf_RING/FYVE/PHD"/>
</dbReference>
<dbReference type="InterPro" id="IPR046527">
    <property type="entry name" value="PIR2-like_helical"/>
</dbReference>
<dbReference type="InterPro" id="IPR001841">
    <property type="entry name" value="Znf_RING"/>
</dbReference>
<proteinExistence type="predicted"/>
<sequence>MNQANRARLPPFIPNPANPDFPPLPTPSSSIYPSRSQIDPLNLWAPPFRSGLHFHVWESPRGLPRHALRLLVPHESACPPPPPPPPHTLPCLFTLAPSPPSFDRPNSIPAPPPPPPLPPSPPPPPPSSRPQPMGGNARDRSVRSGRKARHAAKHQPSSSSNPPAAAPPPASSSSCFPYPSPSPAPADGDPATGQPTPNPNPNPSDAYDDNGWGYCTEEQLEELLLKNLDFVYREALNRLVTLGYDEETALRAVLCSGHCYGSMDALSNILQNAMAHLSSPATAGDCDAGSGVPASGFTDLRHLQEYSLAGMVCLLQQIRPHLSRGDAMWCLLMSDLHVGRASTIDIPALPPSATPYPAPTLAPAPDSAAGCGAADGADCALPPAALCNFHAAAGGGGSTDLPPAMRRNANASELPRGAGFLPCQKPLPRPRAEVGLGSSSLEQPQGDASAAVVGAGDDAQEDLVDSVLKSLEAMNLEEEGKSLDGAEDHKKEMILDLVRQIRELEVQVRDRRDWAQKTALQAARKLSNDMIELRTLRMEREENQRVKKGKQALDDATMKRLTEMENALKKASGQVDRANAAVRRLETENAEIRAEMEASKLSASESARTCLEVARREKKCLKKVLAWEKQKEKIQQEISEERRKIVETEQKLAEVRSASRETEAKWKREIKLREQATAQADEARRAREAAEINAKRRLEALRQKLDVNFQRHRDDIKRLEEELFRLQAAAASTQPNNPSFNVLNPGDADAVKALKEGNEKMHTGFNKPQGSSRKLNRNRVCVICLKDEVSVLFLPCAHQVVCVNCNEDHEKKGKGSCPCCNVKIDERIRVYGASS</sequence>
<dbReference type="PRINTS" id="PR01217">
    <property type="entry name" value="PRICHEXTENSN"/>
</dbReference>
<feature type="domain" description="RING-type" evidence="4">
    <location>
        <begin position="781"/>
        <end position="821"/>
    </location>
</feature>
<keyword evidence="1" id="KW-0479">Metal-binding</keyword>
<protein>
    <submittedName>
        <fullName evidence="6">MND1-interacting protein 1-like</fullName>
    </submittedName>
</protein>
<dbReference type="OrthoDB" id="1711136at2759"/>
<reference evidence="6" key="2">
    <citation type="submission" date="2025-08" db="UniProtKB">
        <authorList>
            <consortium name="RefSeq"/>
        </authorList>
    </citation>
    <scope>IDENTIFICATION</scope>
    <source>
        <tissue evidence="6">Young leaves</tissue>
    </source>
</reference>
<evidence type="ECO:0000256" key="2">
    <source>
        <dbReference type="SAM" id="Coils"/>
    </source>
</evidence>
<dbReference type="Pfam" id="PF13920">
    <property type="entry name" value="zf-C3HC4_3"/>
    <property type="match status" value="1"/>
</dbReference>
<organism evidence="5 6">
    <name type="scientific">Phoenix dactylifera</name>
    <name type="common">Date palm</name>
    <dbReference type="NCBI Taxonomy" id="42345"/>
    <lineage>
        <taxon>Eukaryota</taxon>
        <taxon>Viridiplantae</taxon>
        <taxon>Streptophyta</taxon>
        <taxon>Embryophyta</taxon>
        <taxon>Tracheophyta</taxon>
        <taxon>Spermatophyta</taxon>
        <taxon>Magnoliopsida</taxon>
        <taxon>Liliopsida</taxon>
        <taxon>Arecaceae</taxon>
        <taxon>Coryphoideae</taxon>
        <taxon>Phoeniceae</taxon>
        <taxon>Phoenix</taxon>
    </lineage>
</organism>
<dbReference type="Gene3D" id="3.30.40.10">
    <property type="entry name" value="Zinc/RING finger domain, C3HC4 (zinc finger)"/>
    <property type="match status" value="1"/>
</dbReference>
<keyword evidence="1" id="KW-0863">Zinc-finger</keyword>
<keyword evidence="2" id="KW-0175">Coiled coil</keyword>
<evidence type="ECO:0000256" key="3">
    <source>
        <dbReference type="SAM" id="MobiDB-lite"/>
    </source>
</evidence>
<keyword evidence="5" id="KW-1185">Reference proteome</keyword>